<dbReference type="InterPro" id="IPR009053">
    <property type="entry name" value="Prefoldin"/>
</dbReference>
<accession>A0A4P9Y169</accession>
<dbReference type="AlphaFoldDB" id="A0A4P9Y169"/>
<protein>
    <recommendedName>
        <fullName evidence="4">Prefoldin</fullName>
    </recommendedName>
</protein>
<dbReference type="SUPFAM" id="SSF46579">
    <property type="entry name" value="Prefoldin"/>
    <property type="match status" value="1"/>
</dbReference>
<evidence type="ECO:0000256" key="1">
    <source>
        <dbReference type="SAM" id="Coils"/>
    </source>
</evidence>
<sequence>MSTLIDKSSELTQREAPLSSSVLAKHLEPEMRSKVQGYEDFVGERLMPDLAKTEELLQTIRAHLENVQELREKVQGLIENPSSTMETTTDLGQGFLAHASIPDTQWIYVNVGFGFHVQMSLDEAITFTHDQQALLERKEERLAKLADDIKANIQMVYNALAEILQLATPAS</sequence>
<gene>
    <name evidence="2" type="ORF">BJ684DRAFT_20962</name>
</gene>
<keyword evidence="3" id="KW-1185">Reference proteome</keyword>
<organism evidence="2 3">
    <name type="scientific">Piptocephalis cylindrospora</name>
    <dbReference type="NCBI Taxonomy" id="1907219"/>
    <lineage>
        <taxon>Eukaryota</taxon>
        <taxon>Fungi</taxon>
        <taxon>Fungi incertae sedis</taxon>
        <taxon>Zoopagomycota</taxon>
        <taxon>Zoopagomycotina</taxon>
        <taxon>Zoopagomycetes</taxon>
        <taxon>Zoopagales</taxon>
        <taxon>Piptocephalidaceae</taxon>
        <taxon>Piptocephalis</taxon>
    </lineage>
</organism>
<name>A0A4P9Y169_9FUNG</name>
<dbReference type="GO" id="GO:0045944">
    <property type="term" value="P:positive regulation of transcription by RNA polymerase II"/>
    <property type="evidence" value="ECO:0007669"/>
    <property type="project" value="TreeGrafter"/>
</dbReference>
<keyword evidence="1" id="KW-0175">Coiled coil</keyword>
<evidence type="ECO:0008006" key="4">
    <source>
        <dbReference type="Google" id="ProtNLM"/>
    </source>
</evidence>
<dbReference type="PANTHER" id="PTHR13345">
    <property type="entry name" value="MEDIATOR OF RNA POLYMERASE II TRANSCRIPTION SUBUNIT 10"/>
    <property type="match status" value="1"/>
</dbReference>
<dbReference type="InterPro" id="IPR004127">
    <property type="entry name" value="Prefoldin_subunit_alpha"/>
</dbReference>
<feature type="coiled-coil region" evidence="1">
    <location>
        <begin position="50"/>
        <end position="80"/>
    </location>
</feature>
<dbReference type="Gene3D" id="1.10.287.370">
    <property type="match status" value="1"/>
</dbReference>
<dbReference type="PANTHER" id="PTHR13345:SF9">
    <property type="entry name" value="PROTEIN UXT"/>
    <property type="match status" value="1"/>
</dbReference>
<reference evidence="3" key="1">
    <citation type="journal article" date="2018" name="Nat. Microbiol.">
        <title>Leveraging single-cell genomics to expand the fungal tree of life.</title>
        <authorList>
            <person name="Ahrendt S.R."/>
            <person name="Quandt C.A."/>
            <person name="Ciobanu D."/>
            <person name="Clum A."/>
            <person name="Salamov A."/>
            <person name="Andreopoulos B."/>
            <person name="Cheng J.F."/>
            <person name="Woyke T."/>
            <person name="Pelin A."/>
            <person name="Henrissat B."/>
            <person name="Reynolds N.K."/>
            <person name="Benny G.L."/>
            <person name="Smith M.E."/>
            <person name="James T.Y."/>
            <person name="Grigoriev I.V."/>
        </authorList>
    </citation>
    <scope>NUCLEOTIDE SEQUENCE [LARGE SCALE GENOMIC DNA]</scope>
</reference>
<dbReference type="Pfam" id="PF02996">
    <property type="entry name" value="Prefoldin"/>
    <property type="match status" value="1"/>
</dbReference>
<evidence type="ECO:0000313" key="2">
    <source>
        <dbReference type="EMBL" id="RKP12505.1"/>
    </source>
</evidence>
<dbReference type="OrthoDB" id="433124at2759"/>
<dbReference type="GO" id="GO:0003714">
    <property type="term" value="F:transcription corepressor activity"/>
    <property type="evidence" value="ECO:0007669"/>
    <property type="project" value="TreeGrafter"/>
</dbReference>
<evidence type="ECO:0000313" key="3">
    <source>
        <dbReference type="Proteomes" id="UP000267251"/>
    </source>
</evidence>
<dbReference type="CDD" id="cd23158">
    <property type="entry name" value="Prefoldin_UXT"/>
    <property type="match status" value="1"/>
</dbReference>
<proteinExistence type="predicted"/>
<dbReference type="GO" id="GO:0016592">
    <property type="term" value="C:mediator complex"/>
    <property type="evidence" value="ECO:0007669"/>
    <property type="project" value="TreeGrafter"/>
</dbReference>
<dbReference type="Proteomes" id="UP000267251">
    <property type="component" value="Unassembled WGS sequence"/>
</dbReference>
<dbReference type="EMBL" id="KZ988307">
    <property type="protein sequence ID" value="RKP12505.1"/>
    <property type="molecule type" value="Genomic_DNA"/>
</dbReference>